<evidence type="ECO:0000256" key="1">
    <source>
        <dbReference type="ARBA" id="ARBA00022801"/>
    </source>
</evidence>
<keyword evidence="7" id="KW-0732">Signal</keyword>
<dbReference type="GO" id="GO:0045493">
    <property type="term" value="P:xylan catabolic process"/>
    <property type="evidence" value="ECO:0007669"/>
    <property type="project" value="UniProtKB-KW"/>
</dbReference>
<reference evidence="9 10" key="1">
    <citation type="submission" date="2018-12" db="EMBL/GenBank/DDBJ databases">
        <title>Hymenobacter gummosus sp. nov., isolated from a spring.</title>
        <authorList>
            <person name="Nie L."/>
        </authorList>
    </citation>
    <scope>NUCLEOTIDE SEQUENCE [LARGE SCALE GENOMIC DNA]</scope>
    <source>
        <strain evidence="9 10">KCTC 52166</strain>
    </source>
</reference>
<gene>
    <name evidence="9" type="ORF">EJV47_15485</name>
</gene>
<dbReference type="SUPFAM" id="SSF51445">
    <property type="entry name" value="(Trans)glycosidases"/>
    <property type="match status" value="1"/>
</dbReference>
<dbReference type="EC" id="3.2.1.8" evidence="6"/>
<organism evidence="9 10">
    <name type="scientific">Hymenobacter gummosus</name>
    <dbReference type="NCBI Taxonomy" id="1776032"/>
    <lineage>
        <taxon>Bacteria</taxon>
        <taxon>Pseudomonadati</taxon>
        <taxon>Bacteroidota</taxon>
        <taxon>Cytophagia</taxon>
        <taxon>Cytophagales</taxon>
        <taxon>Hymenobacteraceae</taxon>
        <taxon>Hymenobacter</taxon>
    </lineage>
</organism>
<keyword evidence="9" id="KW-0858">Xylan degradation</keyword>
<sequence>MNSKTTLFLAALGLLSLGATTAQAQNAPVLQQAEGGTAGADWLSQTASGVQYVTVTPTATINAQNPGTAARVITYSVTFPGAGSYDLYARVRVGSAGANDDSFYYANGFGQKLPADDSNWITVNNLNAVGYPSGSGNVAVEGAGGAGSGVWKWLNLSRFNGGEAPISFTVSAGALTQTFQLGAREDGLDIDKLVFGQTGLFFTTDQLDNNQQGTATPPVTFVPAGPPMAQGKPKFLGGVWSTPQKVFFNKYFNQVTPENAGKWGSVEGTRNQMNWAELDSSYNLARRNGFPFKMHTLIWGAQQPIWIENLSDADQLAEIREWFQAVAQRYPNIDQIEVVNEALNDLPLNGSTGNNGPNTPGSGAGNYYNALGGAGATGWDWVITSFQLARQYFPNAQLLINDYGVITNNTNAQRYLNLVNLLVARNLVDGVGIQGHAFETRGIPAATLAANLTTLASAGKPLYITELDIDGVNSSGQLDDAIQLAEFQRIFPSLWEHPAVRGVTLWGYRPGHWRSTQGAYLGMTDNTERSAFVWLQNYVRTTVLGTRTSAAAAAVRLFPNPAADGRFTLTGTEQMTHLRITDRLGRVVHEQALRGQATVPLQLKLAAGLYAVQLLDAQGGQATSKLLIE</sequence>
<proteinExistence type="inferred from homology"/>
<dbReference type="PROSITE" id="PS51760">
    <property type="entry name" value="GH10_2"/>
    <property type="match status" value="1"/>
</dbReference>
<keyword evidence="4 6" id="KW-0624">Polysaccharide degradation</keyword>
<evidence type="ECO:0000256" key="2">
    <source>
        <dbReference type="ARBA" id="ARBA00023277"/>
    </source>
</evidence>
<dbReference type="OrthoDB" id="7061696at2"/>
<feature type="signal peptide" evidence="7">
    <location>
        <begin position="1"/>
        <end position="24"/>
    </location>
</feature>
<dbReference type="PANTHER" id="PTHR31490">
    <property type="entry name" value="GLYCOSYL HYDROLASE"/>
    <property type="match status" value="1"/>
</dbReference>
<dbReference type="InterPro" id="IPR026444">
    <property type="entry name" value="Secre_tail"/>
</dbReference>
<dbReference type="Gene3D" id="3.20.20.80">
    <property type="entry name" value="Glycosidases"/>
    <property type="match status" value="1"/>
</dbReference>
<evidence type="ECO:0000313" key="9">
    <source>
        <dbReference type="EMBL" id="RTQ48991.1"/>
    </source>
</evidence>
<dbReference type="InterPro" id="IPR031158">
    <property type="entry name" value="GH10_AS"/>
</dbReference>
<evidence type="ECO:0000256" key="7">
    <source>
        <dbReference type="SAM" id="SignalP"/>
    </source>
</evidence>
<evidence type="ECO:0000256" key="6">
    <source>
        <dbReference type="RuleBase" id="RU361174"/>
    </source>
</evidence>
<keyword evidence="10" id="KW-1185">Reference proteome</keyword>
<evidence type="ECO:0000256" key="5">
    <source>
        <dbReference type="PROSITE-ProRule" id="PRU10061"/>
    </source>
</evidence>
<dbReference type="InterPro" id="IPR017853">
    <property type="entry name" value="GH"/>
</dbReference>
<feature type="domain" description="GH10" evidence="8">
    <location>
        <begin position="241"/>
        <end position="538"/>
    </location>
</feature>
<comment type="caution">
    <text evidence="9">The sequence shown here is derived from an EMBL/GenBank/DDBJ whole genome shotgun (WGS) entry which is preliminary data.</text>
</comment>
<accession>A0A431U1K8</accession>
<dbReference type="GO" id="GO:0031176">
    <property type="term" value="F:endo-1,4-beta-xylanase activity"/>
    <property type="evidence" value="ECO:0007669"/>
    <property type="project" value="UniProtKB-EC"/>
</dbReference>
<dbReference type="InterPro" id="IPR044846">
    <property type="entry name" value="GH10"/>
</dbReference>
<comment type="similarity">
    <text evidence="6">Belongs to the glycosyl hydrolase 10 (cellulase F) family.</text>
</comment>
<dbReference type="EMBL" id="RXOF01000008">
    <property type="protein sequence ID" value="RTQ48991.1"/>
    <property type="molecule type" value="Genomic_DNA"/>
</dbReference>
<dbReference type="SMART" id="SM00633">
    <property type="entry name" value="Glyco_10"/>
    <property type="match status" value="1"/>
</dbReference>
<dbReference type="RefSeq" id="WP_126694067.1">
    <property type="nucleotide sequence ID" value="NZ_RXOF01000008.1"/>
</dbReference>
<evidence type="ECO:0000256" key="4">
    <source>
        <dbReference type="ARBA" id="ARBA00023326"/>
    </source>
</evidence>
<dbReference type="Proteomes" id="UP000282184">
    <property type="component" value="Unassembled WGS sequence"/>
</dbReference>
<keyword evidence="1 6" id="KW-0378">Hydrolase</keyword>
<feature type="active site" description="Nucleophile" evidence="5">
    <location>
        <position position="466"/>
    </location>
</feature>
<dbReference type="InterPro" id="IPR001000">
    <property type="entry name" value="GH10_dom"/>
</dbReference>
<comment type="catalytic activity">
    <reaction evidence="6">
        <text>Endohydrolysis of (1-&gt;4)-beta-D-xylosidic linkages in xylans.</text>
        <dbReference type="EC" id="3.2.1.8"/>
    </reaction>
</comment>
<protein>
    <recommendedName>
        <fullName evidence="6">Beta-xylanase</fullName>
        <ecNumber evidence="6">3.2.1.8</ecNumber>
    </recommendedName>
</protein>
<dbReference type="PROSITE" id="PS00591">
    <property type="entry name" value="GH10_1"/>
    <property type="match status" value="1"/>
</dbReference>
<keyword evidence="2 6" id="KW-0119">Carbohydrate metabolism</keyword>
<dbReference type="AlphaFoldDB" id="A0A431U1K8"/>
<evidence type="ECO:0000259" key="8">
    <source>
        <dbReference type="PROSITE" id="PS51760"/>
    </source>
</evidence>
<name>A0A431U1K8_9BACT</name>
<dbReference type="Pfam" id="PF00331">
    <property type="entry name" value="Glyco_hydro_10"/>
    <property type="match status" value="1"/>
</dbReference>
<evidence type="ECO:0000313" key="10">
    <source>
        <dbReference type="Proteomes" id="UP000282184"/>
    </source>
</evidence>
<dbReference type="PRINTS" id="PR00134">
    <property type="entry name" value="GLHYDRLASE10"/>
</dbReference>
<evidence type="ECO:0000256" key="3">
    <source>
        <dbReference type="ARBA" id="ARBA00023295"/>
    </source>
</evidence>
<dbReference type="PANTHER" id="PTHR31490:SF1">
    <property type="entry name" value="ENDO-1,4-BETA-XYLANASE 1"/>
    <property type="match status" value="1"/>
</dbReference>
<dbReference type="NCBIfam" id="TIGR04183">
    <property type="entry name" value="Por_Secre_tail"/>
    <property type="match status" value="1"/>
</dbReference>
<keyword evidence="3 6" id="KW-0326">Glycosidase</keyword>
<feature type="chain" id="PRO_5019324401" description="Beta-xylanase" evidence="7">
    <location>
        <begin position="25"/>
        <end position="629"/>
    </location>
</feature>